<evidence type="ECO:0000259" key="6">
    <source>
        <dbReference type="Pfam" id="PF14464"/>
    </source>
</evidence>
<evidence type="ECO:0000313" key="8">
    <source>
        <dbReference type="Proteomes" id="UP000622890"/>
    </source>
</evidence>
<evidence type="ECO:0000256" key="3">
    <source>
        <dbReference type="ARBA" id="ARBA00022801"/>
    </source>
</evidence>
<dbReference type="RefSeq" id="WP_200591472.1">
    <property type="nucleotide sequence ID" value="NZ_JAEPBG010000003.1"/>
</dbReference>
<proteinExistence type="predicted"/>
<keyword evidence="2" id="KW-0479">Metal-binding</keyword>
<accession>A0A934ST00</accession>
<keyword evidence="3" id="KW-0378">Hydrolase</keyword>
<evidence type="ECO:0000256" key="5">
    <source>
        <dbReference type="ARBA" id="ARBA00023049"/>
    </source>
</evidence>
<sequence>MGKCLLEYRIPDAAWSLEFCADAIAVLQQHVQKGPLSRESVGQLYTRDLTKPTIRVEVATVLPPARNSYAHVRFDPKKLAAERAALFKQGLHCLGFWHSHPESAPRPSKEDDELAADHARAARGILSGLVFAIVGNAPFPSGLAVWVHDGRAMWAARPEKLE</sequence>
<dbReference type="Pfam" id="PF14464">
    <property type="entry name" value="Prok-JAB"/>
    <property type="match status" value="1"/>
</dbReference>
<dbReference type="GO" id="GO:0046872">
    <property type="term" value="F:metal ion binding"/>
    <property type="evidence" value="ECO:0007669"/>
    <property type="project" value="UniProtKB-KW"/>
</dbReference>
<evidence type="ECO:0000313" key="7">
    <source>
        <dbReference type="EMBL" id="MBK4734688.1"/>
    </source>
</evidence>
<dbReference type="EMBL" id="JAEPBG010000003">
    <property type="protein sequence ID" value="MBK4734688.1"/>
    <property type="molecule type" value="Genomic_DNA"/>
</dbReference>
<evidence type="ECO:0000256" key="2">
    <source>
        <dbReference type="ARBA" id="ARBA00022723"/>
    </source>
</evidence>
<dbReference type="GO" id="GO:0008237">
    <property type="term" value="F:metallopeptidase activity"/>
    <property type="evidence" value="ECO:0007669"/>
    <property type="project" value="UniProtKB-KW"/>
</dbReference>
<keyword evidence="5" id="KW-0482">Metalloprotease</keyword>
<evidence type="ECO:0000256" key="4">
    <source>
        <dbReference type="ARBA" id="ARBA00022833"/>
    </source>
</evidence>
<keyword evidence="1" id="KW-0645">Protease</keyword>
<gene>
    <name evidence="7" type="ORF">JJB74_08740</name>
</gene>
<dbReference type="GO" id="GO:0006508">
    <property type="term" value="P:proteolysis"/>
    <property type="evidence" value="ECO:0007669"/>
    <property type="project" value="UniProtKB-KW"/>
</dbReference>
<dbReference type="SUPFAM" id="SSF102712">
    <property type="entry name" value="JAB1/MPN domain"/>
    <property type="match status" value="1"/>
</dbReference>
<comment type="caution">
    <text evidence="7">The sequence shown here is derived from an EMBL/GenBank/DDBJ whole genome shotgun (WGS) entry which is preliminary data.</text>
</comment>
<dbReference type="AlphaFoldDB" id="A0A934ST00"/>
<dbReference type="Proteomes" id="UP000622890">
    <property type="component" value="Unassembled WGS sequence"/>
</dbReference>
<reference evidence="7" key="1">
    <citation type="submission" date="2021-01" db="EMBL/GenBank/DDBJ databases">
        <title>Genome sequence of strain Noviherbaspirillum sp. DKR-6.</title>
        <authorList>
            <person name="Chaudhary D.K."/>
        </authorList>
    </citation>
    <scope>NUCLEOTIDE SEQUENCE</scope>
    <source>
        <strain evidence="7">DKR-6</strain>
    </source>
</reference>
<keyword evidence="4" id="KW-0862">Zinc</keyword>
<feature type="domain" description="JAB" evidence="6">
    <location>
        <begin position="38"/>
        <end position="136"/>
    </location>
</feature>
<evidence type="ECO:0000256" key="1">
    <source>
        <dbReference type="ARBA" id="ARBA00022670"/>
    </source>
</evidence>
<name>A0A934ST00_9BURK</name>
<organism evidence="7 8">
    <name type="scientific">Noviherbaspirillum pedocola</name>
    <dbReference type="NCBI Taxonomy" id="2801341"/>
    <lineage>
        <taxon>Bacteria</taxon>
        <taxon>Pseudomonadati</taxon>
        <taxon>Pseudomonadota</taxon>
        <taxon>Betaproteobacteria</taxon>
        <taxon>Burkholderiales</taxon>
        <taxon>Oxalobacteraceae</taxon>
        <taxon>Noviherbaspirillum</taxon>
    </lineage>
</organism>
<dbReference type="Gene3D" id="3.40.140.10">
    <property type="entry name" value="Cytidine Deaminase, domain 2"/>
    <property type="match status" value="1"/>
</dbReference>
<keyword evidence="8" id="KW-1185">Reference proteome</keyword>
<dbReference type="InterPro" id="IPR028090">
    <property type="entry name" value="JAB_dom_prok"/>
</dbReference>
<protein>
    <submittedName>
        <fullName evidence="7">Mov34/MPN/PAD-1 family protein</fullName>
    </submittedName>
</protein>